<evidence type="ECO:0000313" key="1">
    <source>
        <dbReference type="EMBL" id="MBD3942202.1"/>
    </source>
</evidence>
<name>A0ABR8NR16_9MICO</name>
<dbReference type="Proteomes" id="UP000598426">
    <property type="component" value="Unassembled WGS sequence"/>
</dbReference>
<comment type="caution">
    <text evidence="1">The sequence shown here is derived from an EMBL/GenBank/DDBJ whole genome shotgun (WGS) entry which is preliminary data.</text>
</comment>
<protein>
    <submittedName>
        <fullName evidence="1">Uncharacterized protein</fullName>
    </submittedName>
</protein>
<organism evidence="1 2">
    <name type="scientific">Microbacterium helvum</name>
    <dbReference type="NCBI Taxonomy" id="2773713"/>
    <lineage>
        <taxon>Bacteria</taxon>
        <taxon>Bacillati</taxon>
        <taxon>Actinomycetota</taxon>
        <taxon>Actinomycetes</taxon>
        <taxon>Micrococcales</taxon>
        <taxon>Microbacteriaceae</taxon>
        <taxon>Microbacterium</taxon>
    </lineage>
</organism>
<gene>
    <name evidence="1" type="ORF">IF188_10895</name>
</gene>
<dbReference type="EMBL" id="JACXZS010000006">
    <property type="protein sequence ID" value="MBD3942202.1"/>
    <property type="molecule type" value="Genomic_DNA"/>
</dbReference>
<proteinExistence type="predicted"/>
<evidence type="ECO:0000313" key="2">
    <source>
        <dbReference type="Proteomes" id="UP000598426"/>
    </source>
</evidence>
<accession>A0ABR8NR16</accession>
<dbReference type="RefSeq" id="WP_191171829.1">
    <property type="nucleotide sequence ID" value="NZ_JACXZS010000006.1"/>
</dbReference>
<reference evidence="1 2" key="1">
    <citation type="submission" date="2020-09" db="EMBL/GenBank/DDBJ databases">
        <title>Isolation and identification of active actinomycetes.</title>
        <authorList>
            <person name="Li X."/>
        </authorList>
    </citation>
    <scope>NUCLEOTIDE SEQUENCE [LARGE SCALE GENOMIC DNA]</scope>
    <source>
        <strain evidence="1 2">NEAU-LLC</strain>
    </source>
</reference>
<sequence length="144" mass="16059">MTEIQTFATFLEYRGGRLRYRSGGDTWVRVDVDGEPTLERFPDALEMGSDPGDPWVMLPKSVFDAVYRREVFGRWNGVRVAVESIVRRGLRRGSAVIRYEGILPAEAIAAGLTGSQNDGWTALVDPSEVEDVTVTETMFPMARS</sequence>
<keyword evidence="2" id="KW-1185">Reference proteome</keyword>